<sequence length="59" mass="6419">IGNPSSNGVNRSAYNVLANSLLEFGEEQSRPIDIDNNTINASPYILWSPLRGTNGKIMV</sequence>
<reference evidence="1" key="1">
    <citation type="journal article" date="2021" name="Nat. Commun.">
        <title>Genetic determinants of endophytism in the Arabidopsis root mycobiome.</title>
        <authorList>
            <person name="Mesny F."/>
            <person name="Miyauchi S."/>
            <person name="Thiergart T."/>
            <person name="Pickel B."/>
            <person name="Atanasova L."/>
            <person name="Karlsson M."/>
            <person name="Huettel B."/>
            <person name="Barry K.W."/>
            <person name="Haridas S."/>
            <person name="Chen C."/>
            <person name="Bauer D."/>
            <person name="Andreopoulos W."/>
            <person name="Pangilinan J."/>
            <person name="LaButti K."/>
            <person name="Riley R."/>
            <person name="Lipzen A."/>
            <person name="Clum A."/>
            <person name="Drula E."/>
            <person name="Henrissat B."/>
            <person name="Kohler A."/>
            <person name="Grigoriev I.V."/>
            <person name="Martin F.M."/>
            <person name="Hacquard S."/>
        </authorList>
    </citation>
    <scope>NUCLEOTIDE SEQUENCE</scope>
    <source>
        <strain evidence="1">MPI-CAGE-CH-0243</strain>
    </source>
</reference>
<proteinExistence type="predicted"/>
<feature type="non-terminal residue" evidence="1">
    <location>
        <position position="1"/>
    </location>
</feature>
<dbReference type="AlphaFoldDB" id="A0A9P9CZ44"/>
<organism evidence="1 2">
    <name type="scientific">Dendryphion nanum</name>
    <dbReference type="NCBI Taxonomy" id="256645"/>
    <lineage>
        <taxon>Eukaryota</taxon>
        <taxon>Fungi</taxon>
        <taxon>Dikarya</taxon>
        <taxon>Ascomycota</taxon>
        <taxon>Pezizomycotina</taxon>
        <taxon>Dothideomycetes</taxon>
        <taxon>Pleosporomycetidae</taxon>
        <taxon>Pleosporales</taxon>
        <taxon>Torulaceae</taxon>
        <taxon>Dendryphion</taxon>
    </lineage>
</organism>
<gene>
    <name evidence="1" type="ORF">B0J11DRAFT_448929</name>
</gene>
<dbReference type="Proteomes" id="UP000700596">
    <property type="component" value="Unassembled WGS sequence"/>
</dbReference>
<dbReference type="EMBL" id="JAGMWT010000031">
    <property type="protein sequence ID" value="KAH7109659.1"/>
    <property type="molecule type" value="Genomic_DNA"/>
</dbReference>
<evidence type="ECO:0000313" key="1">
    <source>
        <dbReference type="EMBL" id="KAH7109659.1"/>
    </source>
</evidence>
<protein>
    <submittedName>
        <fullName evidence="1">Uncharacterized protein</fullName>
    </submittedName>
</protein>
<evidence type="ECO:0000313" key="2">
    <source>
        <dbReference type="Proteomes" id="UP000700596"/>
    </source>
</evidence>
<comment type="caution">
    <text evidence="1">The sequence shown here is derived from an EMBL/GenBank/DDBJ whole genome shotgun (WGS) entry which is preliminary data.</text>
</comment>
<name>A0A9P9CZ44_9PLEO</name>
<keyword evidence="2" id="KW-1185">Reference proteome</keyword>
<accession>A0A9P9CZ44</accession>